<keyword evidence="2" id="KW-1185">Reference proteome</keyword>
<dbReference type="AlphaFoldDB" id="A0AAE1S4Y3"/>
<evidence type="ECO:0000313" key="2">
    <source>
        <dbReference type="Proteomes" id="UP001291623"/>
    </source>
</evidence>
<evidence type="ECO:0000313" key="1">
    <source>
        <dbReference type="EMBL" id="KAK4362837.1"/>
    </source>
</evidence>
<gene>
    <name evidence="1" type="ORF">RND71_018078</name>
</gene>
<dbReference type="Proteomes" id="UP001291623">
    <property type="component" value="Unassembled WGS sequence"/>
</dbReference>
<comment type="caution">
    <text evidence="1">The sequence shown here is derived from an EMBL/GenBank/DDBJ whole genome shotgun (WGS) entry which is preliminary data.</text>
</comment>
<proteinExistence type="predicted"/>
<name>A0AAE1S4Y3_9SOLA</name>
<organism evidence="1 2">
    <name type="scientific">Anisodus tanguticus</name>
    <dbReference type="NCBI Taxonomy" id="243964"/>
    <lineage>
        <taxon>Eukaryota</taxon>
        <taxon>Viridiplantae</taxon>
        <taxon>Streptophyta</taxon>
        <taxon>Embryophyta</taxon>
        <taxon>Tracheophyta</taxon>
        <taxon>Spermatophyta</taxon>
        <taxon>Magnoliopsida</taxon>
        <taxon>eudicotyledons</taxon>
        <taxon>Gunneridae</taxon>
        <taxon>Pentapetalae</taxon>
        <taxon>asterids</taxon>
        <taxon>lamiids</taxon>
        <taxon>Solanales</taxon>
        <taxon>Solanaceae</taxon>
        <taxon>Solanoideae</taxon>
        <taxon>Hyoscyameae</taxon>
        <taxon>Anisodus</taxon>
    </lineage>
</organism>
<dbReference type="EMBL" id="JAVYJV010000009">
    <property type="protein sequence ID" value="KAK4362837.1"/>
    <property type="molecule type" value="Genomic_DNA"/>
</dbReference>
<sequence>MSAPGLGRPIRLVRLSPPETPAVVRLPWKQLLSIDRREQIAIDRFAYLFYYGRLGDIGGRPSSLSGYDHSFIHSLNLGDHH</sequence>
<reference evidence="1" key="1">
    <citation type="submission" date="2023-12" db="EMBL/GenBank/DDBJ databases">
        <title>Genome assembly of Anisodus tanguticus.</title>
        <authorList>
            <person name="Wang Y.-J."/>
        </authorList>
    </citation>
    <scope>NUCLEOTIDE SEQUENCE</scope>
    <source>
        <strain evidence="1">KB-2021</strain>
        <tissue evidence="1">Leaf</tissue>
    </source>
</reference>
<protein>
    <submittedName>
        <fullName evidence="1">Uncharacterized protein</fullName>
    </submittedName>
</protein>
<accession>A0AAE1S4Y3</accession>